<dbReference type="Proteomes" id="UP001240250">
    <property type="component" value="Unassembled WGS sequence"/>
</dbReference>
<evidence type="ECO:0000313" key="3">
    <source>
        <dbReference type="Proteomes" id="UP001240250"/>
    </source>
</evidence>
<organism evidence="2 3">
    <name type="scientific">Cellulomonas iranensis</name>
    <dbReference type="NCBI Taxonomy" id="76862"/>
    <lineage>
        <taxon>Bacteria</taxon>
        <taxon>Bacillati</taxon>
        <taxon>Actinomycetota</taxon>
        <taxon>Actinomycetes</taxon>
        <taxon>Micrococcales</taxon>
        <taxon>Cellulomonadaceae</taxon>
        <taxon>Cellulomonas</taxon>
    </lineage>
</organism>
<reference evidence="2 3" key="1">
    <citation type="submission" date="2023-07" db="EMBL/GenBank/DDBJ databases">
        <title>Sequencing the genomes of 1000 actinobacteria strains.</title>
        <authorList>
            <person name="Klenk H.-P."/>
        </authorList>
    </citation>
    <scope>NUCLEOTIDE SEQUENCE [LARGE SCALE GENOMIC DNA]</scope>
    <source>
        <strain evidence="2 3">DSM 14785</strain>
    </source>
</reference>
<gene>
    <name evidence="2" type="ORF">JO380_001239</name>
</gene>
<keyword evidence="1" id="KW-0812">Transmembrane</keyword>
<name>A0ABU0GHR6_9CELL</name>
<proteinExistence type="predicted"/>
<feature type="transmembrane region" description="Helical" evidence="1">
    <location>
        <begin position="57"/>
        <end position="78"/>
    </location>
</feature>
<dbReference type="RefSeq" id="WP_070320296.1">
    <property type="nucleotide sequence ID" value="NZ_JAUSVM010000001.1"/>
</dbReference>
<keyword evidence="1" id="KW-0472">Membrane</keyword>
<evidence type="ECO:0000313" key="2">
    <source>
        <dbReference type="EMBL" id="MDQ0424858.1"/>
    </source>
</evidence>
<feature type="transmembrane region" description="Helical" evidence="1">
    <location>
        <begin position="25"/>
        <end position="45"/>
    </location>
</feature>
<keyword evidence="3" id="KW-1185">Reference proteome</keyword>
<keyword evidence="1" id="KW-1133">Transmembrane helix</keyword>
<protein>
    <submittedName>
        <fullName evidence="2">Uncharacterized protein</fullName>
    </submittedName>
</protein>
<evidence type="ECO:0000256" key="1">
    <source>
        <dbReference type="SAM" id="Phobius"/>
    </source>
</evidence>
<dbReference type="EMBL" id="JAUSVM010000001">
    <property type="protein sequence ID" value="MDQ0424858.1"/>
    <property type="molecule type" value="Genomic_DNA"/>
</dbReference>
<sequence>MILPLVVPVPDLPPEPEPMTFSSPFAITLGALGLIVATVFVVRVIRVEFGHPQTLRSLRTSLLLCALFVTLIGGMVIVDTAQRRARDQQIDAWRDLRRVAAREMASALENAYGFTFDRSTASVPVVQQDWVTDQPVTLADGTPTTCWFATTDGHYTVMCGDTEETATPLQPVSP</sequence>
<accession>A0ABU0GHR6</accession>
<comment type="caution">
    <text evidence="2">The sequence shown here is derived from an EMBL/GenBank/DDBJ whole genome shotgun (WGS) entry which is preliminary data.</text>
</comment>